<sequence length="438" mass="47475">MVAPNQRILVSAPGKVILFGEHAVVYQKTAVAASLGLRSYLYLEYRDDTNVRLHLPDLNIEKSWKLEELPLGIDYPNSDTLHPDSMPSTLKQQMHGFIDEKQGEPQKVSLLSFLYLLNAMQVKATHRIKHGFTICVRSFLPVGAGLGSSASYSVVMATGLLILSGLIPADFNTSPERDQYLDMINSYAFRAEQVIHGNPSGVDNAVCTYGGAKTFVRGQGFSTLEGFQSVRLLLTNTKVPRSTNALVASAGQKKEKYPQIMNPILDAMDGISVRCRDAFKGLALGEITEKELMQELGDLVVLNHCLLDAIGVSHPSLEKVKSITSESGLKTKLTGAGGGGCAVSLIPSDASQEIVDTVMLKLNKEGFDCYQTSVGGVGANAISLTDNENESWLLDLSHNHSNFIEAEFVDNHATRAIPSTIVGRLILITLCMIGPKLP</sequence>
<evidence type="ECO:0000256" key="3">
    <source>
        <dbReference type="ARBA" id="ARBA00012103"/>
    </source>
</evidence>
<keyword evidence="6 19" id="KW-0808">Transferase</keyword>
<keyword evidence="16 19" id="KW-0753">Steroid metabolism</keyword>
<evidence type="ECO:0000256" key="14">
    <source>
        <dbReference type="ARBA" id="ARBA00023098"/>
    </source>
</evidence>
<evidence type="ECO:0000313" key="22">
    <source>
        <dbReference type="EMBL" id="KAG1570170.1"/>
    </source>
</evidence>
<comment type="function">
    <text evidence="19">Mevalonate kinase; part of the second module of ergosterol biosynthesis pathway that includes the middle steps of the pathway. The second module is carried out in the vacuole and involves the formation of farnesyl diphosphate, which is also an important intermediate in the biosynthesis of ubiquinone, dolichol, heme and prenylated proteins.</text>
</comment>
<dbReference type="PANTHER" id="PTHR43290:SF2">
    <property type="entry name" value="MEVALONATE KINASE"/>
    <property type="match status" value="1"/>
</dbReference>
<comment type="subcellular location">
    <subcellularLocation>
        <location evidence="1 19">Cytoplasm</location>
    </subcellularLocation>
</comment>
<dbReference type="InterPro" id="IPR036554">
    <property type="entry name" value="GHMP_kinase_C_sf"/>
</dbReference>
<keyword evidence="4 19" id="KW-0963">Cytoplasm</keyword>
<dbReference type="Pfam" id="PF08544">
    <property type="entry name" value="GHMP_kinases_C"/>
    <property type="match status" value="1"/>
</dbReference>
<dbReference type="FunFam" id="3.30.70.890:FF:000003">
    <property type="entry name" value="Mevalonate kinase"/>
    <property type="match status" value="1"/>
</dbReference>
<organism evidence="22 23">
    <name type="scientific">Rhizopus delemar</name>
    <dbReference type="NCBI Taxonomy" id="936053"/>
    <lineage>
        <taxon>Eukaryota</taxon>
        <taxon>Fungi</taxon>
        <taxon>Fungi incertae sedis</taxon>
        <taxon>Mucoromycota</taxon>
        <taxon>Mucoromycotina</taxon>
        <taxon>Mucoromycetes</taxon>
        <taxon>Mucorales</taxon>
        <taxon>Mucorineae</taxon>
        <taxon>Rhizopodaceae</taxon>
        <taxon>Rhizopus</taxon>
    </lineage>
</organism>
<keyword evidence="7" id="KW-0479">Metal-binding</keyword>
<evidence type="ECO:0000256" key="6">
    <source>
        <dbReference type="ARBA" id="ARBA00022679"/>
    </source>
</evidence>
<evidence type="ECO:0000256" key="19">
    <source>
        <dbReference type="RuleBase" id="RU363087"/>
    </source>
</evidence>
<evidence type="ECO:0000256" key="15">
    <source>
        <dbReference type="ARBA" id="ARBA00023166"/>
    </source>
</evidence>
<keyword evidence="23" id="KW-1185">Reference proteome</keyword>
<dbReference type="GO" id="GO:0005524">
    <property type="term" value="F:ATP binding"/>
    <property type="evidence" value="ECO:0007669"/>
    <property type="project" value="UniProtKB-KW"/>
</dbReference>
<dbReference type="AlphaFoldDB" id="A0A9P6Z3X2"/>
<accession>A0A9P6Z3X2</accession>
<dbReference type="InterPro" id="IPR013750">
    <property type="entry name" value="GHMP_kinase_C_dom"/>
</dbReference>
<dbReference type="Gene3D" id="3.30.70.890">
    <property type="entry name" value="GHMP kinase, C-terminal domain"/>
    <property type="match status" value="1"/>
</dbReference>
<gene>
    <name evidence="22" type="ORF">G6F50_005731</name>
</gene>
<evidence type="ECO:0000256" key="13">
    <source>
        <dbReference type="ARBA" id="ARBA00023011"/>
    </source>
</evidence>
<keyword evidence="14 19" id="KW-0443">Lipid metabolism</keyword>
<dbReference type="SUPFAM" id="SSF55060">
    <property type="entry name" value="GHMP Kinase, C-terminal domain"/>
    <property type="match status" value="1"/>
</dbReference>
<evidence type="ECO:0000256" key="2">
    <source>
        <dbReference type="ARBA" id="ARBA00006495"/>
    </source>
</evidence>
<dbReference type="GO" id="GO:0005829">
    <property type="term" value="C:cytosol"/>
    <property type="evidence" value="ECO:0007669"/>
    <property type="project" value="TreeGrafter"/>
</dbReference>
<dbReference type="Pfam" id="PF00288">
    <property type="entry name" value="GHMP_kinases_N"/>
    <property type="match status" value="1"/>
</dbReference>
<protein>
    <recommendedName>
        <fullName evidence="3 19">Mevalonate kinase</fullName>
        <shortName evidence="19">MK</shortName>
        <ecNumber evidence="3 19">2.7.1.36</ecNumber>
    </recommendedName>
</protein>
<reference evidence="22 23" key="1">
    <citation type="journal article" date="2020" name="Microb. Genom.">
        <title>Genetic diversity of clinical and environmental Mucorales isolates obtained from an investigation of mucormycosis cases among solid organ transplant recipients.</title>
        <authorList>
            <person name="Nguyen M.H."/>
            <person name="Kaul D."/>
            <person name="Muto C."/>
            <person name="Cheng S.J."/>
            <person name="Richter R.A."/>
            <person name="Bruno V.M."/>
            <person name="Liu G."/>
            <person name="Beyhan S."/>
            <person name="Sundermann A.J."/>
            <person name="Mounaud S."/>
            <person name="Pasculle A.W."/>
            <person name="Nierman W.C."/>
            <person name="Driscoll E."/>
            <person name="Cumbie R."/>
            <person name="Clancy C.J."/>
            <person name="Dupont C.L."/>
        </authorList>
    </citation>
    <scope>NUCLEOTIDE SEQUENCE [LARGE SCALE GENOMIC DNA]</scope>
    <source>
        <strain evidence="22 23">GL24</strain>
    </source>
</reference>
<dbReference type="PANTHER" id="PTHR43290">
    <property type="entry name" value="MEVALONATE KINASE"/>
    <property type="match status" value="1"/>
</dbReference>
<dbReference type="PROSITE" id="PS00627">
    <property type="entry name" value="GHMP_KINASES_ATP"/>
    <property type="match status" value="1"/>
</dbReference>
<feature type="domain" description="GHMP kinase N-terminal" evidence="20">
    <location>
        <begin position="125"/>
        <end position="211"/>
    </location>
</feature>
<dbReference type="InterPro" id="IPR006204">
    <property type="entry name" value="GHMP_kinase_N_dom"/>
</dbReference>
<dbReference type="EMBL" id="JAANIU010000786">
    <property type="protein sequence ID" value="KAG1570170.1"/>
    <property type="molecule type" value="Genomic_DNA"/>
</dbReference>
<evidence type="ECO:0000256" key="12">
    <source>
        <dbReference type="ARBA" id="ARBA00022955"/>
    </source>
</evidence>
<evidence type="ECO:0000259" key="20">
    <source>
        <dbReference type="Pfam" id="PF00288"/>
    </source>
</evidence>
<keyword evidence="10 19" id="KW-0067">ATP-binding</keyword>
<keyword evidence="9 19" id="KW-0418">Kinase</keyword>
<evidence type="ECO:0000256" key="18">
    <source>
        <dbReference type="ARBA" id="ARBA00029438"/>
    </source>
</evidence>
<dbReference type="GO" id="GO:0019287">
    <property type="term" value="P:isopentenyl diphosphate biosynthetic process, mevalonate pathway"/>
    <property type="evidence" value="ECO:0007669"/>
    <property type="project" value="TreeGrafter"/>
</dbReference>
<evidence type="ECO:0000256" key="4">
    <source>
        <dbReference type="ARBA" id="ARBA00022490"/>
    </source>
</evidence>
<dbReference type="GO" id="GO:0004496">
    <property type="term" value="F:mevalonate kinase activity"/>
    <property type="evidence" value="ECO:0007669"/>
    <property type="project" value="UniProtKB-EC"/>
</dbReference>
<evidence type="ECO:0000256" key="7">
    <source>
        <dbReference type="ARBA" id="ARBA00022723"/>
    </source>
</evidence>
<comment type="pathway">
    <text evidence="18 19">Isoprenoid biosynthesis; isopentenyl diphosphate biosynthesis via mevalonate pathway; isopentenyl diphosphate from (R)-mevalonate: step 1/3.</text>
</comment>
<evidence type="ECO:0000256" key="11">
    <source>
        <dbReference type="ARBA" id="ARBA00022842"/>
    </source>
</evidence>
<proteinExistence type="inferred from homology"/>
<dbReference type="EC" id="2.7.1.36" evidence="3 19"/>
<evidence type="ECO:0000256" key="17">
    <source>
        <dbReference type="ARBA" id="ARBA00029310"/>
    </source>
</evidence>
<dbReference type="InterPro" id="IPR020568">
    <property type="entry name" value="Ribosomal_Su5_D2-typ_SF"/>
</dbReference>
<feature type="domain" description="GHMP kinase C-terminal" evidence="21">
    <location>
        <begin position="293"/>
        <end position="355"/>
    </location>
</feature>
<name>A0A9P6Z3X2_9FUNG</name>
<dbReference type="SUPFAM" id="SSF54211">
    <property type="entry name" value="Ribosomal protein S5 domain 2-like"/>
    <property type="match status" value="1"/>
</dbReference>
<keyword evidence="5 19" id="KW-0444">Lipid biosynthesis</keyword>
<keyword evidence="15 19" id="KW-1207">Sterol metabolism</keyword>
<keyword evidence="13 19" id="KW-0756">Sterol biosynthesis</keyword>
<dbReference type="NCBIfam" id="TIGR00549">
    <property type="entry name" value="mevalon_kin"/>
    <property type="match status" value="1"/>
</dbReference>
<comment type="caution">
    <text evidence="22">The sequence shown here is derived from an EMBL/GenBank/DDBJ whole genome shotgun (WGS) entry which is preliminary data.</text>
</comment>
<dbReference type="InterPro" id="IPR006203">
    <property type="entry name" value="GHMP_knse_ATP-bd_CS"/>
</dbReference>
<keyword evidence="8 19" id="KW-0547">Nucleotide-binding</keyword>
<dbReference type="GO" id="GO:0006696">
    <property type="term" value="P:ergosterol biosynthetic process"/>
    <property type="evidence" value="ECO:0007669"/>
    <property type="project" value="TreeGrafter"/>
</dbReference>
<evidence type="ECO:0000259" key="21">
    <source>
        <dbReference type="Pfam" id="PF08544"/>
    </source>
</evidence>
<evidence type="ECO:0000256" key="5">
    <source>
        <dbReference type="ARBA" id="ARBA00022516"/>
    </source>
</evidence>
<keyword evidence="12 19" id="KW-0752">Steroid biosynthesis</keyword>
<evidence type="ECO:0000256" key="1">
    <source>
        <dbReference type="ARBA" id="ARBA00004496"/>
    </source>
</evidence>
<dbReference type="InterPro" id="IPR014721">
    <property type="entry name" value="Ribsml_uS5_D2-typ_fold_subgr"/>
</dbReference>
<evidence type="ECO:0000313" key="23">
    <source>
        <dbReference type="Proteomes" id="UP000740926"/>
    </source>
</evidence>
<dbReference type="PRINTS" id="PR00959">
    <property type="entry name" value="MEVGALKINASE"/>
</dbReference>
<comment type="catalytic activity">
    <reaction evidence="17">
        <text>(R)-mevalonate + ATP = (R)-5-phosphomevalonate + ADP + H(+)</text>
        <dbReference type="Rhea" id="RHEA:17065"/>
        <dbReference type="ChEBI" id="CHEBI:15378"/>
        <dbReference type="ChEBI" id="CHEBI:30616"/>
        <dbReference type="ChEBI" id="CHEBI:36464"/>
        <dbReference type="ChEBI" id="CHEBI:58146"/>
        <dbReference type="ChEBI" id="CHEBI:456216"/>
        <dbReference type="EC" id="2.7.1.36"/>
    </reaction>
    <physiologicalReaction direction="left-to-right" evidence="17">
        <dbReference type="Rhea" id="RHEA:17066"/>
    </physiologicalReaction>
</comment>
<evidence type="ECO:0000256" key="16">
    <source>
        <dbReference type="ARBA" id="ARBA00023221"/>
    </source>
</evidence>
<evidence type="ECO:0000256" key="10">
    <source>
        <dbReference type="ARBA" id="ARBA00022840"/>
    </source>
</evidence>
<dbReference type="Proteomes" id="UP000740926">
    <property type="component" value="Unassembled WGS sequence"/>
</dbReference>
<keyword evidence="11" id="KW-0460">Magnesium</keyword>
<comment type="similarity">
    <text evidence="2 19">Belongs to the GHMP kinase family. Mevalonate kinase subfamily.</text>
</comment>
<dbReference type="Gene3D" id="3.30.230.10">
    <property type="match status" value="1"/>
</dbReference>
<dbReference type="InterPro" id="IPR006205">
    <property type="entry name" value="Mev_gal_kin"/>
</dbReference>
<evidence type="ECO:0000256" key="9">
    <source>
        <dbReference type="ARBA" id="ARBA00022777"/>
    </source>
</evidence>
<evidence type="ECO:0000256" key="8">
    <source>
        <dbReference type="ARBA" id="ARBA00022741"/>
    </source>
</evidence>
<dbReference type="GO" id="GO:0046872">
    <property type="term" value="F:metal ion binding"/>
    <property type="evidence" value="ECO:0007669"/>
    <property type="project" value="UniProtKB-KW"/>
</dbReference>